<organism evidence="2 3">
    <name type="scientific">Ideonella dechloratans</name>
    <dbReference type="NCBI Taxonomy" id="36863"/>
    <lineage>
        <taxon>Bacteria</taxon>
        <taxon>Pseudomonadati</taxon>
        <taxon>Pseudomonadota</taxon>
        <taxon>Betaproteobacteria</taxon>
        <taxon>Burkholderiales</taxon>
        <taxon>Sphaerotilaceae</taxon>
        <taxon>Ideonella</taxon>
    </lineage>
</organism>
<keyword evidence="3" id="KW-1185">Reference proteome</keyword>
<proteinExistence type="predicted"/>
<accession>A0A643FAC0</accession>
<dbReference type="EMBL" id="VZPB01000029">
    <property type="protein sequence ID" value="KAB0580848.1"/>
    <property type="molecule type" value="Genomic_DNA"/>
</dbReference>
<reference evidence="2 3" key="1">
    <citation type="submission" date="2019-09" db="EMBL/GenBank/DDBJ databases">
        <title>Draft genome sequences of 48 bacterial type strains from the CCUG.</title>
        <authorList>
            <person name="Tunovic T."/>
            <person name="Pineiro-Iglesias B."/>
            <person name="Unosson C."/>
            <person name="Inganas E."/>
            <person name="Ohlen M."/>
            <person name="Cardew S."/>
            <person name="Jensie-Markopoulos S."/>
            <person name="Salva-Serra F."/>
            <person name="Jaen-Luchoro D."/>
            <person name="Karlsson R."/>
            <person name="Svensson-Stadler L."/>
            <person name="Chun J."/>
            <person name="Moore E."/>
        </authorList>
    </citation>
    <scope>NUCLEOTIDE SEQUENCE [LARGE SCALE GENOMIC DNA]</scope>
    <source>
        <strain evidence="2 3">CCUG 30977</strain>
    </source>
</reference>
<protein>
    <submittedName>
        <fullName evidence="2">GSCFA domain-containing protein</fullName>
    </submittedName>
</protein>
<gene>
    <name evidence="2" type="ORF">F7Q92_12915</name>
</gene>
<dbReference type="InterPro" id="IPR014982">
    <property type="entry name" value="GSCFA"/>
</dbReference>
<dbReference type="OrthoDB" id="369216at2"/>
<name>A0A643FAC0_IDEDE</name>
<evidence type="ECO:0000313" key="3">
    <source>
        <dbReference type="Proteomes" id="UP000430120"/>
    </source>
</evidence>
<dbReference type="Pfam" id="PF08885">
    <property type="entry name" value="GSCFA"/>
    <property type="match status" value="1"/>
</dbReference>
<evidence type="ECO:0000313" key="2">
    <source>
        <dbReference type="EMBL" id="KAB0580848.1"/>
    </source>
</evidence>
<sequence length="365" mass="41038">MNHPYEQLDECAFWAPAVAKKHMLDISELWAPRFRIDSRMKVVTFGSCFAQHIGRALRERGFDWFIPEVTPTALNPDSAARFNYGVFSARTANIYTASLLKQWMQWSLGLQAVPDEVWEKDGRYYDPFRPNIEPQGFESAAEMQASRDMTLQAFKRCILESDVFVFTMGLTESWFNKEHGYEYPMCPGTVAGEFDPARHSFRNQKFWDILGSMKEVIAGMRALNPKLKFLLTVSPVPLTATMSGQHVLVATMESKSILRTVAAALRDGHGGFVDYFPSYEVINAPPFRGAFFEPNLRSVNHTGVAHVMDLFFHALVQKFGRSVLPPAQTPTSRAGNTSDAERAEVVCEEELLQAFSPRGASQGAT</sequence>
<dbReference type="AlphaFoldDB" id="A0A643FAC0"/>
<dbReference type="Proteomes" id="UP000430120">
    <property type="component" value="Unassembled WGS sequence"/>
</dbReference>
<dbReference type="RefSeq" id="WP_151124539.1">
    <property type="nucleotide sequence ID" value="NZ_VZPB01000029.1"/>
</dbReference>
<comment type="caution">
    <text evidence="2">The sequence shown here is derived from an EMBL/GenBank/DDBJ whole genome shotgun (WGS) entry which is preliminary data.</text>
</comment>
<evidence type="ECO:0000259" key="1">
    <source>
        <dbReference type="Pfam" id="PF08885"/>
    </source>
</evidence>
<feature type="domain" description="GSCFA" evidence="1">
    <location>
        <begin position="41"/>
        <end position="311"/>
    </location>
</feature>